<reference evidence="2 3" key="1">
    <citation type="submission" date="2021-01" db="EMBL/GenBank/DDBJ databases">
        <title>Aequorivita sp. strain KX20305, a bacterium isolated from the sediment collected at a cold seep field in South China Sea.</title>
        <authorList>
            <person name="Zhang H."/>
            <person name="Li C."/>
        </authorList>
    </citation>
    <scope>NUCLEOTIDE SEQUENCE [LARGE SCALE GENOMIC DNA]</scope>
    <source>
        <strain evidence="2 3">KX20305</strain>
    </source>
</reference>
<feature type="transmembrane region" description="Helical" evidence="1">
    <location>
        <begin position="75"/>
        <end position="94"/>
    </location>
</feature>
<keyword evidence="1" id="KW-0812">Transmembrane</keyword>
<evidence type="ECO:0000313" key="3">
    <source>
        <dbReference type="Proteomes" id="UP000629420"/>
    </source>
</evidence>
<dbReference type="RefSeq" id="WP_202337066.1">
    <property type="nucleotide sequence ID" value="NZ_CP068439.1"/>
</dbReference>
<protein>
    <recommendedName>
        <fullName evidence="4">DoxX family protein</fullName>
    </recommendedName>
</protein>
<sequence length="127" mass="14807">MKDNPSLKTWLRIILGLFLIVYAINQFLHFLPTSYGKMPEEAMDFIYAVVVYLPFLYFFEIILGLLFVFNKWTPFLLIVLFPLSVAFLIFSISNQDLLDAIPAVVVALLNFTLILFEKEKYKPLFSK</sequence>
<feature type="transmembrane region" description="Helical" evidence="1">
    <location>
        <begin position="45"/>
        <end position="68"/>
    </location>
</feature>
<proteinExistence type="predicted"/>
<evidence type="ECO:0000256" key="1">
    <source>
        <dbReference type="SAM" id="Phobius"/>
    </source>
</evidence>
<organism evidence="2 3">
    <name type="scientific">Aequorivita iocasae</name>
    <dbReference type="NCBI Taxonomy" id="2803865"/>
    <lineage>
        <taxon>Bacteria</taxon>
        <taxon>Pseudomonadati</taxon>
        <taxon>Bacteroidota</taxon>
        <taxon>Flavobacteriia</taxon>
        <taxon>Flavobacteriales</taxon>
        <taxon>Flavobacteriaceae</taxon>
        <taxon>Aequorivita</taxon>
    </lineage>
</organism>
<accession>A0ABX7DT34</accession>
<feature type="transmembrane region" description="Helical" evidence="1">
    <location>
        <begin position="100"/>
        <end position="117"/>
    </location>
</feature>
<dbReference type="EMBL" id="CP068439">
    <property type="protein sequence ID" value="QQX77163.1"/>
    <property type="molecule type" value="Genomic_DNA"/>
</dbReference>
<name>A0ABX7DT34_9FLAO</name>
<keyword evidence="3" id="KW-1185">Reference proteome</keyword>
<evidence type="ECO:0000313" key="2">
    <source>
        <dbReference type="EMBL" id="QQX77163.1"/>
    </source>
</evidence>
<keyword evidence="1" id="KW-0472">Membrane</keyword>
<dbReference type="Proteomes" id="UP000629420">
    <property type="component" value="Chromosome"/>
</dbReference>
<keyword evidence="1" id="KW-1133">Transmembrane helix</keyword>
<gene>
    <name evidence="2" type="ORF">JK629_02510</name>
</gene>
<feature type="transmembrane region" description="Helical" evidence="1">
    <location>
        <begin position="9"/>
        <end position="25"/>
    </location>
</feature>
<evidence type="ECO:0008006" key="4">
    <source>
        <dbReference type="Google" id="ProtNLM"/>
    </source>
</evidence>